<dbReference type="NCBIfam" id="NF008113">
    <property type="entry name" value="PRK10860.1"/>
    <property type="match status" value="1"/>
</dbReference>
<evidence type="ECO:0000313" key="10">
    <source>
        <dbReference type="EMBL" id="MBA4502516.1"/>
    </source>
</evidence>
<accession>A0A7W1WYF8</accession>
<dbReference type="GO" id="GO:0002100">
    <property type="term" value="P:tRNA wobble adenosine to inosine editing"/>
    <property type="evidence" value="ECO:0007669"/>
    <property type="project" value="UniProtKB-UniRule"/>
</dbReference>
<dbReference type="EMBL" id="JACEMT010000046">
    <property type="protein sequence ID" value="MBA4502516.1"/>
    <property type="molecule type" value="Genomic_DNA"/>
</dbReference>
<dbReference type="FunFam" id="3.40.140.10:FF:000005">
    <property type="entry name" value="tRNA-specific adenosine deaminase"/>
    <property type="match status" value="1"/>
</dbReference>
<evidence type="ECO:0000256" key="3">
    <source>
        <dbReference type="ARBA" id="ARBA00022694"/>
    </source>
</evidence>
<evidence type="ECO:0000256" key="6">
    <source>
        <dbReference type="ARBA" id="ARBA00022833"/>
    </source>
</evidence>
<dbReference type="Gene3D" id="3.40.140.10">
    <property type="entry name" value="Cytidine Deaminase, domain 2"/>
    <property type="match status" value="1"/>
</dbReference>
<name>A0A7W1WYF8_9GAMM</name>
<reference evidence="10 11" key="1">
    <citation type="submission" date="2020-07" db="EMBL/GenBank/DDBJ databases">
        <title>Bacterium isolated from marien macroalgae.</title>
        <authorList>
            <person name="Zhu K."/>
            <person name="Lu D."/>
            <person name="Du Z."/>
        </authorList>
    </citation>
    <scope>NUCLEOTIDE SEQUENCE [LARGE SCALE GENOMIC DNA]</scope>
    <source>
        <strain evidence="10 11">3-1745</strain>
    </source>
</reference>
<protein>
    <recommendedName>
        <fullName evidence="8">tRNA-specific adenosine deaminase</fullName>
        <ecNumber evidence="8">3.5.4.33</ecNumber>
    </recommendedName>
</protein>
<evidence type="ECO:0000256" key="5">
    <source>
        <dbReference type="ARBA" id="ARBA00022801"/>
    </source>
</evidence>
<dbReference type="PANTHER" id="PTHR11079:SF202">
    <property type="entry name" value="TRNA-SPECIFIC ADENOSINE DEAMINASE"/>
    <property type="match status" value="1"/>
</dbReference>
<dbReference type="InterPro" id="IPR002125">
    <property type="entry name" value="CMP_dCMP_dom"/>
</dbReference>
<feature type="binding site" evidence="8">
    <location>
        <position position="63"/>
    </location>
    <ligand>
        <name>Zn(2+)</name>
        <dbReference type="ChEBI" id="CHEBI:29105"/>
        <note>catalytic</note>
    </ligand>
</feature>
<dbReference type="PROSITE" id="PS00903">
    <property type="entry name" value="CYT_DCMP_DEAMINASES_1"/>
    <property type="match status" value="1"/>
</dbReference>
<dbReference type="InterPro" id="IPR016192">
    <property type="entry name" value="APOBEC/CMP_deaminase_Zn-bd"/>
</dbReference>
<comment type="similarity">
    <text evidence="1">Belongs to the cytidine and deoxycytidylate deaminase family. ADAT2 subfamily.</text>
</comment>
<feature type="binding site" evidence="8">
    <location>
        <position position="96"/>
    </location>
    <ligand>
        <name>Zn(2+)</name>
        <dbReference type="ChEBI" id="CHEBI:29105"/>
        <note>catalytic</note>
    </ligand>
</feature>
<dbReference type="GO" id="GO:0052717">
    <property type="term" value="F:tRNA-specific adenosine-34 deaminase activity"/>
    <property type="evidence" value="ECO:0007669"/>
    <property type="project" value="UniProtKB-UniRule"/>
</dbReference>
<comment type="subunit">
    <text evidence="2 8">Homodimer.</text>
</comment>
<feature type="binding site" evidence="8">
    <location>
        <position position="93"/>
    </location>
    <ligand>
        <name>Zn(2+)</name>
        <dbReference type="ChEBI" id="CHEBI:29105"/>
        <note>catalytic</note>
    </ligand>
</feature>
<evidence type="ECO:0000256" key="8">
    <source>
        <dbReference type="HAMAP-Rule" id="MF_00972"/>
    </source>
</evidence>
<evidence type="ECO:0000256" key="1">
    <source>
        <dbReference type="ARBA" id="ARBA00010669"/>
    </source>
</evidence>
<organism evidence="10 11">
    <name type="scientific">Marinobacterium marinum</name>
    <dbReference type="NCBI Taxonomy" id="2756129"/>
    <lineage>
        <taxon>Bacteria</taxon>
        <taxon>Pseudomonadati</taxon>
        <taxon>Pseudomonadota</taxon>
        <taxon>Gammaproteobacteria</taxon>
        <taxon>Oceanospirillales</taxon>
        <taxon>Oceanospirillaceae</taxon>
        <taxon>Marinobacterium</taxon>
    </lineage>
</organism>
<dbReference type="Proteomes" id="UP000538931">
    <property type="component" value="Unassembled WGS sequence"/>
</dbReference>
<proteinExistence type="inferred from homology"/>
<dbReference type="HAMAP" id="MF_00972">
    <property type="entry name" value="tRNA_aden_deaminase"/>
    <property type="match status" value="1"/>
</dbReference>
<dbReference type="InterPro" id="IPR028883">
    <property type="entry name" value="tRNA_aden_deaminase"/>
</dbReference>
<dbReference type="SUPFAM" id="SSF53927">
    <property type="entry name" value="Cytidine deaminase-like"/>
    <property type="match status" value="1"/>
</dbReference>
<gene>
    <name evidence="8 10" type="primary">tadA</name>
    <name evidence="10" type="ORF">H1S06_09095</name>
</gene>
<comment type="caution">
    <text evidence="10">The sequence shown here is derived from an EMBL/GenBank/DDBJ whole genome shotgun (WGS) entry which is preliminary data.</text>
</comment>
<comment type="function">
    <text evidence="8">Catalyzes the deamination of adenosine to inosine at the wobble position 34 of tRNA(Arg2).</text>
</comment>
<dbReference type="AlphaFoldDB" id="A0A7W1WYF8"/>
<evidence type="ECO:0000256" key="2">
    <source>
        <dbReference type="ARBA" id="ARBA00011738"/>
    </source>
</evidence>
<keyword evidence="3 8" id="KW-0819">tRNA processing</keyword>
<keyword evidence="5 8" id="KW-0378">Hydrolase</keyword>
<dbReference type="GO" id="GO:0008270">
    <property type="term" value="F:zinc ion binding"/>
    <property type="evidence" value="ECO:0007669"/>
    <property type="project" value="UniProtKB-UniRule"/>
</dbReference>
<comment type="catalytic activity">
    <reaction evidence="7 8">
        <text>adenosine(34) in tRNA + H2O + H(+) = inosine(34) in tRNA + NH4(+)</text>
        <dbReference type="Rhea" id="RHEA:43168"/>
        <dbReference type="Rhea" id="RHEA-COMP:10373"/>
        <dbReference type="Rhea" id="RHEA-COMP:10374"/>
        <dbReference type="ChEBI" id="CHEBI:15377"/>
        <dbReference type="ChEBI" id="CHEBI:15378"/>
        <dbReference type="ChEBI" id="CHEBI:28938"/>
        <dbReference type="ChEBI" id="CHEBI:74411"/>
        <dbReference type="ChEBI" id="CHEBI:82852"/>
        <dbReference type="EC" id="3.5.4.33"/>
    </reaction>
</comment>
<evidence type="ECO:0000259" key="9">
    <source>
        <dbReference type="PROSITE" id="PS51747"/>
    </source>
</evidence>
<sequence length="175" mass="19272">MVNRDSPLQGTDLDRPYMQRALEMAQRAADLGEVPVGAVVVLDGEVIGEGWNRPISGHDPTAHAEIMALREAAAKVGNYRLVGATLYVTIEPCTMCAGAIVHARIERVIFGTTEPKAGALVSNQKLFDQSWLNHHPSYQGGVMAEQCAAVISDFFKRRRDERKQLKKMKRLADAD</sequence>
<evidence type="ECO:0000313" key="11">
    <source>
        <dbReference type="Proteomes" id="UP000538931"/>
    </source>
</evidence>
<dbReference type="EC" id="3.5.4.33" evidence="8"/>
<feature type="active site" description="Proton donor" evidence="8">
    <location>
        <position position="65"/>
    </location>
</feature>
<comment type="cofactor">
    <cofactor evidence="8">
        <name>Zn(2+)</name>
        <dbReference type="ChEBI" id="CHEBI:29105"/>
    </cofactor>
    <text evidence="8">Binds 1 zinc ion per subunit.</text>
</comment>
<evidence type="ECO:0000256" key="7">
    <source>
        <dbReference type="ARBA" id="ARBA00048045"/>
    </source>
</evidence>
<feature type="domain" description="CMP/dCMP-type deaminase" evidence="9">
    <location>
        <begin position="12"/>
        <end position="123"/>
    </location>
</feature>
<keyword evidence="6 8" id="KW-0862">Zinc</keyword>
<dbReference type="Pfam" id="PF00383">
    <property type="entry name" value="dCMP_cyt_deam_1"/>
    <property type="match status" value="1"/>
</dbReference>
<keyword evidence="4 8" id="KW-0479">Metal-binding</keyword>
<keyword evidence="11" id="KW-1185">Reference proteome</keyword>
<dbReference type="PANTHER" id="PTHR11079">
    <property type="entry name" value="CYTOSINE DEAMINASE FAMILY MEMBER"/>
    <property type="match status" value="1"/>
</dbReference>
<dbReference type="InterPro" id="IPR016193">
    <property type="entry name" value="Cytidine_deaminase-like"/>
</dbReference>
<evidence type="ECO:0000256" key="4">
    <source>
        <dbReference type="ARBA" id="ARBA00022723"/>
    </source>
</evidence>
<dbReference type="CDD" id="cd01285">
    <property type="entry name" value="nucleoside_deaminase"/>
    <property type="match status" value="1"/>
</dbReference>
<dbReference type="PROSITE" id="PS51747">
    <property type="entry name" value="CYT_DCMP_DEAMINASES_2"/>
    <property type="match status" value="1"/>
</dbReference>